<name>A0ABY7S9L0_9RHOB</name>
<keyword evidence="2" id="KW-0804">Transcription</keyword>
<sequence>MVQCHRGPPMFYDEIREPLCFAFLMLDGQSMMSLASATEPLRAANRLLGREAFRWDLCSLDGSPVLASNGLPFQAITLDQALERNHAIFLCGGVRLEPPDERPYLAAMRRAARGGLALGALSTASYLMAQAGLLDGYRCTIHWENRTAFEEDFPHLEMTCTLFEIDRNRLTCSGGTAAMDLMLQIVADRHGADLAQAVANQFHHERIREANEDQQGGMAQQMTALPQPLQRVIRLMRQNLEIPVPIEELAEEVCLSARQLERLFRLHLGMTPVRYYISLRVDRAREMLLYTEKPIMDIAVASGFASTSHFSKWFKEFNNIRPTDLRTRARLLRSQYHRSPSASDTQE</sequence>
<dbReference type="CDD" id="cd03136">
    <property type="entry name" value="GATase1_AraC_ArgR_like"/>
    <property type="match status" value="1"/>
</dbReference>
<protein>
    <submittedName>
        <fullName evidence="4">GlxA family transcriptional regulator</fullName>
    </submittedName>
</protein>
<keyword evidence="5" id="KW-1185">Reference proteome</keyword>
<dbReference type="EMBL" id="CP067140">
    <property type="protein sequence ID" value="WCR03278.1"/>
    <property type="molecule type" value="Genomic_DNA"/>
</dbReference>
<accession>A0ABY7S9L0</accession>
<reference evidence="4 5" key="1">
    <citation type="submission" date="2021-01" db="EMBL/GenBank/DDBJ databases">
        <title>Biogeographic distribution of Paracoccus.</title>
        <authorList>
            <person name="Hollensteiner J."/>
            <person name="Leineberger J."/>
            <person name="Brinkhoff T."/>
            <person name="Daniel R."/>
        </authorList>
    </citation>
    <scope>NUCLEOTIDE SEQUENCE [LARGE SCALE GENOMIC DNA]</scope>
    <source>
        <strain evidence="4 5">DSM 18447</strain>
    </source>
</reference>
<dbReference type="SMART" id="SM00342">
    <property type="entry name" value="HTH_ARAC"/>
    <property type="match status" value="1"/>
</dbReference>
<dbReference type="InterPro" id="IPR018060">
    <property type="entry name" value="HTH_AraC"/>
</dbReference>
<dbReference type="Pfam" id="PF12833">
    <property type="entry name" value="HTH_18"/>
    <property type="match status" value="1"/>
</dbReference>
<dbReference type="PANTHER" id="PTHR43130">
    <property type="entry name" value="ARAC-FAMILY TRANSCRIPTIONAL REGULATOR"/>
    <property type="match status" value="1"/>
</dbReference>
<dbReference type="Proteomes" id="UP001215549">
    <property type="component" value="Chromosome"/>
</dbReference>
<evidence type="ECO:0000313" key="4">
    <source>
        <dbReference type="EMBL" id="WCR03278.1"/>
    </source>
</evidence>
<evidence type="ECO:0000256" key="2">
    <source>
        <dbReference type="ARBA" id="ARBA00023163"/>
    </source>
</evidence>
<dbReference type="InterPro" id="IPR052158">
    <property type="entry name" value="INH-QAR"/>
</dbReference>
<proteinExistence type="predicted"/>
<organism evidence="4 5">
    <name type="scientific">Paracoccus saliphilus</name>
    <dbReference type="NCBI Taxonomy" id="405559"/>
    <lineage>
        <taxon>Bacteria</taxon>
        <taxon>Pseudomonadati</taxon>
        <taxon>Pseudomonadota</taxon>
        <taxon>Alphaproteobacteria</taxon>
        <taxon>Rhodobacterales</taxon>
        <taxon>Paracoccaceae</taxon>
        <taxon>Paracoccus</taxon>
    </lineage>
</organism>
<dbReference type="Gene3D" id="3.40.50.880">
    <property type="match status" value="1"/>
</dbReference>
<feature type="domain" description="HTH araC/xylS-type" evidence="3">
    <location>
        <begin position="230"/>
        <end position="328"/>
    </location>
</feature>
<evidence type="ECO:0000259" key="3">
    <source>
        <dbReference type="PROSITE" id="PS01124"/>
    </source>
</evidence>
<dbReference type="PROSITE" id="PS01124">
    <property type="entry name" value="HTH_ARAC_FAMILY_2"/>
    <property type="match status" value="1"/>
</dbReference>
<keyword evidence="1" id="KW-0805">Transcription regulation</keyword>
<dbReference type="InterPro" id="IPR009057">
    <property type="entry name" value="Homeodomain-like_sf"/>
</dbReference>
<dbReference type="PANTHER" id="PTHR43130:SF3">
    <property type="entry name" value="HTH-TYPE TRANSCRIPTIONAL REGULATOR RV1931C"/>
    <property type="match status" value="1"/>
</dbReference>
<dbReference type="InterPro" id="IPR002818">
    <property type="entry name" value="DJ-1/PfpI"/>
</dbReference>
<dbReference type="Pfam" id="PF01965">
    <property type="entry name" value="DJ-1_PfpI"/>
    <property type="match status" value="1"/>
</dbReference>
<evidence type="ECO:0000256" key="1">
    <source>
        <dbReference type="ARBA" id="ARBA00023015"/>
    </source>
</evidence>
<gene>
    <name evidence="4" type="ORF">JHX88_00345</name>
</gene>
<dbReference type="SUPFAM" id="SSF46689">
    <property type="entry name" value="Homeodomain-like"/>
    <property type="match status" value="2"/>
</dbReference>
<evidence type="ECO:0000313" key="5">
    <source>
        <dbReference type="Proteomes" id="UP001215549"/>
    </source>
</evidence>
<dbReference type="Gene3D" id="1.10.10.60">
    <property type="entry name" value="Homeodomain-like"/>
    <property type="match status" value="2"/>
</dbReference>
<dbReference type="InterPro" id="IPR029062">
    <property type="entry name" value="Class_I_gatase-like"/>
</dbReference>
<dbReference type="SUPFAM" id="SSF52317">
    <property type="entry name" value="Class I glutamine amidotransferase-like"/>
    <property type="match status" value="1"/>
</dbReference>